<dbReference type="InterPro" id="IPR011604">
    <property type="entry name" value="PDDEXK-like_dom_sf"/>
</dbReference>
<dbReference type="Pfam" id="PF01930">
    <property type="entry name" value="Cas_Cas4"/>
    <property type="match status" value="1"/>
</dbReference>
<evidence type="ECO:0000256" key="8">
    <source>
        <dbReference type="ARBA" id="ARBA00022839"/>
    </source>
</evidence>
<evidence type="ECO:0000256" key="4">
    <source>
        <dbReference type="ARBA" id="ARBA00020049"/>
    </source>
</evidence>
<name>A0A7C4CBL9_UNCW3</name>
<evidence type="ECO:0000256" key="1">
    <source>
        <dbReference type="ARBA" id="ARBA00001966"/>
    </source>
</evidence>
<gene>
    <name evidence="15" type="primary">cas4</name>
    <name evidence="15" type="ORF">ENS41_06890</name>
</gene>
<accession>A0A7C4CBL9</accession>
<evidence type="ECO:0000256" key="9">
    <source>
        <dbReference type="ARBA" id="ARBA00023004"/>
    </source>
</evidence>
<keyword evidence="11 13" id="KW-0051">Antiviral defense</keyword>
<evidence type="ECO:0000259" key="14">
    <source>
        <dbReference type="Pfam" id="PF01930"/>
    </source>
</evidence>
<keyword evidence="12 13" id="KW-0464">Manganese</keyword>
<dbReference type="InterPro" id="IPR022765">
    <property type="entry name" value="Dna2/Cas4_DUF83"/>
</dbReference>
<dbReference type="GO" id="GO:0051536">
    <property type="term" value="F:iron-sulfur cluster binding"/>
    <property type="evidence" value="ECO:0007669"/>
    <property type="project" value="UniProtKB-KW"/>
</dbReference>
<dbReference type="EC" id="3.1.12.1" evidence="3 13"/>
<dbReference type="EMBL" id="DSUT01000144">
    <property type="protein sequence ID" value="HGK28666.1"/>
    <property type="molecule type" value="Genomic_DNA"/>
</dbReference>
<evidence type="ECO:0000313" key="15">
    <source>
        <dbReference type="EMBL" id="HGK28666.1"/>
    </source>
</evidence>
<evidence type="ECO:0000256" key="12">
    <source>
        <dbReference type="ARBA" id="ARBA00023211"/>
    </source>
</evidence>
<comment type="function">
    <text evidence="13">CRISPR (clustered regularly interspaced short palindromic repeat) is an adaptive immune system that provides protection against mobile genetic elements (viruses, transposable elements and conjugative plasmids). CRISPR clusters contain sequences complementary to antecedent mobile elements and target invading nucleic acids. CRISPR clusters are transcribed and processed into CRISPR RNA (crRNA).</text>
</comment>
<evidence type="ECO:0000256" key="10">
    <source>
        <dbReference type="ARBA" id="ARBA00023014"/>
    </source>
</evidence>
<evidence type="ECO:0000256" key="5">
    <source>
        <dbReference type="ARBA" id="ARBA00022722"/>
    </source>
</evidence>
<dbReference type="GO" id="GO:0051607">
    <property type="term" value="P:defense response to virus"/>
    <property type="evidence" value="ECO:0007669"/>
    <property type="project" value="UniProtKB-KW"/>
</dbReference>
<evidence type="ECO:0000256" key="11">
    <source>
        <dbReference type="ARBA" id="ARBA00023118"/>
    </source>
</evidence>
<proteinExistence type="inferred from homology"/>
<dbReference type="PANTHER" id="PTHR36531:SF6">
    <property type="entry name" value="DNA REPLICATION ATP-DEPENDENT HELICASE_NUCLEASE DNA2"/>
    <property type="match status" value="1"/>
</dbReference>
<dbReference type="NCBIfam" id="TIGR00372">
    <property type="entry name" value="cas4"/>
    <property type="match status" value="1"/>
</dbReference>
<protein>
    <recommendedName>
        <fullName evidence="4 13">CRISPR-associated exonuclease Cas4</fullName>
        <ecNumber evidence="3 13">3.1.12.1</ecNumber>
    </recommendedName>
</protein>
<keyword evidence="8 13" id="KW-0269">Exonuclease</keyword>
<organism evidence="15">
    <name type="scientific">candidate division WOR-3 bacterium</name>
    <dbReference type="NCBI Taxonomy" id="2052148"/>
    <lineage>
        <taxon>Bacteria</taxon>
        <taxon>Bacteria division WOR-3</taxon>
    </lineage>
</organism>
<dbReference type="InterPro" id="IPR051827">
    <property type="entry name" value="Cas4_exonuclease"/>
</dbReference>
<evidence type="ECO:0000256" key="7">
    <source>
        <dbReference type="ARBA" id="ARBA00022801"/>
    </source>
</evidence>
<comment type="cofactor">
    <cofactor evidence="13">
        <name>Mg(2+)</name>
        <dbReference type="ChEBI" id="CHEBI:18420"/>
    </cofactor>
    <cofactor evidence="13">
        <name>Mn(2+)</name>
        <dbReference type="ChEBI" id="CHEBI:29035"/>
    </cofactor>
    <text evidence="13">Mg(2+) or Mn(2+) required for ssDNA cleavage activity.</text>
</comment>
<comment type="cofactor">
    <cofactor evidence="1">
        <name>[4Fe-4S] cluster</name>
        <dbReference type="ChEBI" id="CHEBI:49883"/>
    </cofactor>
</comment>
<comment type="caution">
    <text evidence="15">The sequence shown here is derived from an EMBL/GenBank/DDBJ whole genome shotgun (WGS) entry which is preliminary data.</text>
</comment>
<dbReference type="AlphaFoldDB" id="A0A7C4CBL9"/>
<sequence>MFAEDDLLPLSALQHLVFCERRAALIHIEGVWDENAATIEGSRLHDSVHDVGTDSRGEARVARGLLLRSLELGLSGKTDMVEFHLLSADEPEASGVVLPGVSGRWRPYPVEFKRGRRRNERSYEVQVCAQALCLEEMFGVKVPEGALFYGKTMRRQKVVFDERLRRDTRKAAVRLHELFRLSQTPRANYVKNKCRQCSLYGLCLPEQVGRGRDVGCWLTRVTQE</sequence>
<keyword evidence="9 13" id="KW-0408">Iron</keyword>
<feature type="domain" description="DUF83" evidence="14">
    <location>
        <begin position="107"/>
        <end position="204"/>
    </location>
</feature>
<dbReference type="InterPro" id="IPR013343">
    <property type="entry name" value="CRISPR-assoc_prot_Cas4"/>
</dbReference>
<comment type="cofactor">
    <cofactor evidence="13">
        <name>iron-sulfur cluster</name>
        <dbReference type="ChEBI" id="CHEBI:30408"/>
    </cofactor>
</comment>
<keyword evidence="7 13" id="KW-0378">Hydrolase</keyword>
<keyword evidence="6 13" id="KW-0479">Metal-binding</keyword>
<keyword evidence="10 13" id="KW-0411">Iron-sulfur</keyword>
<keyword evidence="5 13" id="KW-0540">Nuclease</keyword>
<dbReference type="GO" id="GO:0046872">
    <property type="term" value="F:metal ion binding"/>
    <property type="evidence" value="ECO:0007669"/>
    <property type="project" value="UniProtKB-KW"/>
</dbReference>
<dbReference type="Gene3D" id="3.90.320.10">
    <property type="match status" value="1"/>
</dbReference>
<evidence type="ECO:0000256" key="6">
    <source>
        <dbReference type="ARBA" id="ARBA00022723"/>
    </source>
</evidence>
<evidence type="ECO:0000256" key="2">
    <source>
        <dbReference type="ARBA" id="ARBA00009189"/>
    </source>
</evidence>
<dbReference type="PANTHER" id="PTHR36531">
    <property type="entry name" value="CRISPR-ASSOCIATED EXONUCLEASE CAS4"/>
    <property type="match status" value="1"/>
</dbReference>
<comment type="similarity">
    <text evidence="2 13">Belongs to the CRISPR-associated exonuclease Cas4 family.</text>
</comment>
<dbReference type="GO" id="GO:0004527">
    <property type="term" value="F:exonuclease activity"/>
    <property type="evidence" value="ECO:0007669"/>
    <property type="project" value="UniProtKB-KW"/>
</dbReference>
<evidence type="ECO:0000256" key="13">
    <source>
        <dbReference type="RuleBase" id="RU365022"/>
    </source>
</evidence>
<evidence type="ECO:0000256" key="3">
    <source>
        <dbReference type="ARBA" id="ARBA00012768"/>
    </source>
</evidence>
<reference evidence="15" key="1">
    <citation type="journal article" date="2020" name="mSystems">
        <title>Genome- and Community-Level Interaction Insights into Carbon Utilization and Element Cycling Functions of Hydrothermarchaeota in Hydrothermal Sediment.</title>
        <authorList>
            <person name="Zhou Z."/>
            <person name="Liu Y."/>
            <person name="Xu W."/>
            <person name="Pan J."/>
            <person name="Luo Z.H."/>
            <person name="Li M."/>
        </authorList>
    </citation>
    <scope>NUCLEOTIDE SEQUENCE [LARGE SCALE GENOMIC DNA]</scope>
    <source>
        <strain evidence="15">SpSt-488</strain>
    </source>
</reference>